<feature type="non-terminal residue" evidence="4">
    <location>
        <position position="871"/>
    </location>
</feature>
<evidence type="ECO:0000313" key="5">
    <source>
        <dbReference type="Proteomes" id="UP000037510"/>
    </source>
</evidence>
<keyword evidence="1" id="KW-0646">Protease inhibitor</keyword>
<dbReference type="InterPro" id="IPR002919">
    <property type="entry name" value="TIL_dom"/>
</dbReference>
<keyword evidence="2" id="KW-1015">Disulfide bond</keyword>
<dbReference type="SUPFAM" id="SSF57567">
    <property type="entry name" value="Serine protease inhibitors"/>
    <property type="match status" value="2"/>
</dbReference>
<protein>
    <submittedName>
        <fullName evidence="4">Serine protease inhibitor 28</fullName>
    </submittedName>
</protein>
<feature type="domain" description="TIL" evidence="3">
    <location>
        <begin position="497"/>
        <end position="554"/>
    </location>
</feature>
<feature type="non-terminal residue" evidence="4">
    <location>
        <position position="1"/>
    </location>
</feature>
<evidence type="ECO:0000256" key="1">
    <source>
        <dbReference type="ARBA" id="ARBA00022690"/>
    </source>
</evidence>
<name>A0A0L7KVC8_OPEBR</name>
<reference evidence="4 5" key="1">
    <citation type="journal article" date="2015" name="Genome Biol. Evol.">
        <title>The genome of winter moth (Operophtera brumata) provides a genomic perspective on sexual dimorphism and phenology.</title>
        <authorList>
            <person name="Derks M.F."/>
            <person name="Smit S."/>
            <person name="Salis L."/>
            <person name="Schijlen E."/>
            <person name="Bossers A."/>
            <person name="Mateman C."/>
            <person name="Pijl A.S."/>
            <person name="de Ridder D."/>
            <person name="Groenen M.A."/>
            <person name="Visser M.E."/>
            <person name="Megens H.J."/>
        </authorList>
    </citation>
    <scope>NUCLEOTIDE SEQUENCE [LARGE SCALE GENOMIC DNA]</scope>
    <source>
        <strain evidence="4">WM2013NL</strain>
        <tissue evidence="4">Head and thorax</tissue>
    </source>
</reference>
<dbReference type="GO" id="GO:0030414">
    <property type="term" value="F:peptidase inhibitor activity"/>
    <property type="evidence" value="ECO:0007669"/>
    <property type="project" value="UniProtKB-KW"/>
</dbReference>
<dbReference type="Proteomes" id="UP000037510">
    <property type="component" value="Unassembled WGS sequence"/>
</dbReference>
<evidence type="ECO:0000256" key="2">
    <source>
        <dbReference type="ARBA" id="ARBA00023157"/>
    </source>
</evidence>
<dbReference type="Gene3D" id="2.10.25.10">
    <property type="entry name" value="Laminin"/>
    <property type="match status" value="7"/>
</dbReference>
<dbReference type="STRING" id="104452.A0A0L7KVC8"/>
<accession>A0A0L7KVC8</accession>
<dbReference type="AlphaFoldDB" id="A0A0L7KVC8"/>
<evidence type="ECO:0000313" key="4">
    <source>
        <dbReference type="EMBL" id="KOB67041.1"/>
    </source>
</evidence>
<feature type="domain" description="TIL" evidence="3">
    <location>
        <begin position="3"/>
        <end position="63"/>
    </location>
</feature>
<evidence type="ECO:0000259" key="3">
    <source>
        <dbReference type="Pfam" id="PF01826"/>
    </source>
</evidence>
<sequence length="871" mass="96836">GICPADERYSSCIQGECRALNCTEKGQPITCPRFAEGFCQKGCVCVEGFLRAADGSCVPEDKCADIINCILPFQLHNSHNVDKTKCFHACKPVLLKQHAEPVASDTAAYRALRGANTNQCRGQNEFFSCGSACDNECSMLATQNRTNCPIKNIMCNKKCYCDDGFARDDKKQCLMHACHSKFLIFLDETCKGPNEEYVSCKKTCPPELCRSIVSRYSCSAEPPCQPGCACKSGFFRVHKFSPCVHVCDCPEMRGQTCEGPNEEYLHCKRSCPPEECYSLIFQFFCSYEHPCEPGCACKPGFLRLENSPCIPICDCPYMAEDPRLLSCVQDCPPETTCRTRGIQYKCQQSEKKCEMKCVCKPGYYKNALGDCITEKECDLCQGPNEFFSCGSACDNECLNLATQNRTNCQTCEGPNEDYVQCKRHCPPQDCFSLVFEYRCSTAHPCRPGCETCEGPNEEYLDCKRTCPPEVCFSILAFFDCRNQPPCTPGCACKTCDDPNEEYVDCKETCPPETCFSILAFYDCTDEPPCKPGCACKDAYYRKEWNTNCVASCECPQLYNEEHCKTCDDPNEEYVDCKETCPPEICFSISAFYDCDDAPPCKPGCACKDDHYRKQWNTTCVASCECPQMYNDDHCVKLVTIQMKNMLTANEPALPRHATQFQRLSNATMSLHANQAVLAKVVTIENIGIQAAWRHASKTCDDPNEEYVDCKQTCPPETCFSMQAFYDCTDEPPCEPGCACKGDHYRKDWNTTCVAECECPQMYNATLLSYPLAVVTLAPSVSKLASQSGSSTQGWRSPEQSAPYTTAPASVATVLERPISTLACGGAMMVYLIADDGARERRADDAGQRGHGVGEAHQHAGVRRSYDGVPYC</sequence>
<gene>
    <name evidence="4" type="ORF">OBRU01_16447</name>
</gene>
<feature type="domain" description="TIL" evidence="3">
    <location>
        <begin position="259"/>
        <end position="315"/>
    </location>
</feature>
<dbReference type="PANTHER" id="PTHR23259">
    <property type="entry name" value="RIDDLE"/>
    <property type="match status" value="1"/>
</dbReference>
<comment type="caution">
    <text evidence="4">The sequence shown here is derived from an EMBL/GenBank/DDBJ whole genome shotgun (WGS) entry which is preliminary data.</text>
</comment>
<dbReference type="Pfam" id="PF01826">
    <property type="entry name" value="TIL"/>
    <property type="match status" value="3"/>
</dbReference>
<proteinExistence type="predicted"/>
<dbReference type="EMBL" id="JTDY01005408">
    <property type="protein sequence ID" value="KOB67041.1"/>
    <property type="molecule type" value="Genomic_DNA"/>
</dbReference>
<dbReference type="PANTHER" id="PTHR23259:SF70">
    <property type="entry name" value="ACCESSORY GLAND PROTEIN ACP62F-RELATED"/>
    <property type="match status" value="1"/>
</dbReference>
<dbReference type="CDD" id="cd19941">
    <property type="entry name" value="TIL"/>
    <property type="match status" value="5"/>
</dbReference>
<dbReference type="InterPro" id="IPR036084">
    <property type="entry name" value="Ser_inhib-like_sf"/>
</dbReference>
<organism evidence="4 5">
    <name type="scientific">Operophtera brumata</name>
    <name type="common">Winter moth</name>
    <name type="synonym">Phalaena brumata</name>
    <dbReference type="NCBI Taxonomy" id="104452"/>
    <lineage>
        <taxon>Eukaryota</taxon>
        <taxon>Metazoa</taxon>
        <taxon>Ecdysozoa</taxon>
        <taxon>Arthropoda</taxon>
        <taxon>Hexapoda</taxon>
        <taxon>Insecta</taxon>
        <taxon>Pterygota</taxon>
        <taxon>Neoptera</taxon>
        <taxon>Endopterygota</taxon>
        <taxon>Lepidoptera</taxon>
        <taxon>Glossata</taxon>
        <taxon>Ditrysia</taxon>
        <taxon>Geometroidea</taxon>
        <taxon>Geometridae</taxon>
        <taxon>Larentiinae</taxon>
        <taxon>Operophtera</taxon>
    </lineage>
</organism>
<dbReference type="InterPro" id="IPR051368">
    <property type="entry name" value="SerProtInhib-TIL_Domain"/>
</dbReference>
<keyword evidence="5" id="KW-1185">Reference proteome</keyword>